<organism evidence="1 2">
    <name type="scientific">Winslowiella toletana</name>
    <dbReference type="NCBI Taxonomy" id="92490"/>
    <lineage>
        <taxon>Bacteria</taxon>
        <taxon>Pseudomonadati</taxon>
        <taxon>Pseudomonadota</taxon>
        <taxon>Gammaproteobacteria</taxon>
        <taxon>Enterobacterales</taxon>
        <taxon>Erwiniaceae</taxon>
        <taxon>Winslowiella</taxon>
    </lineage>
</organism>
<sequence>MSMIDGVQILILLLLILLILKPFYCRWLPAAWHGVIHRMMPPRSLKYEGTWRRKAADREDKP</sequence>
<evidence type="ECO:0000313" key="1">
    <source>
        <dbReference type="EMBL" id="MBP2168900.1"/>
    </source>
</evidence>
<dbReference type="InterPro" id="IPR019995">
    <property type="entry name" value="Cellulose_BcsF/YhjT"/>
</dbReference>
<accession>A0ABS4P8H5</accession>
<keyword evidence="2" id="KW-1185">Reference proteome</keyword>
<proteinExistence type="predicted"/>
<reference evidence="2" key="2">
    <citation type="submission" date="2023-07" db="EMBL/GenBank/DDBJ databases">
        <title>Genome mining of underrepresented organisms for secondary metabolites.</title>
        <authorList>
            <person name="D'Agostino P.M."/>
        </authorList>
    </citation>
    <scope>NUCLEOTIDE SEQUENCE [LARGE SCALE GENOMIC DNA]</scope>
    <source>
        <strain evidence="2">WS4403</strain>
    </source>
</reference>
<dbReference type="Proteomes" id="UP001195624">
    <property type="component" value="Unassembled WGS sequence"/>
</dbReference>
<name>A0ABS4P8H5_9GAMM</name>
<dbReference type="Pfam" id="PF11120">
    <property type="entry name" value="CBP_BcsF"/>
    <property type="match status" value="1"/>
</dbReference>
<dbReference type="RefSeq" id="WP_017799687.1">
    <property type="nucleotide sequence ID" value="NZ_JAGGMQ010000001.1"/>
</dbReference>
<comment type="caution">
    <text evidence="1">The sequence shown here is derived from an EMBL/GenBank/DDBJ whole genome shotgun (WGS) entry which is preliminary data.</text>
</comment>
<protein>
    <submittedName>
        <fullName evidence="1">Cellulose biosynthesis operon protein BcsF/YhjT</fullName>
    </submittedName>
</protein>
<gene>
    <name evidence="1" type="ORF">J2125_002092</name>
</gene>
<reference evidence="1 2" key="1">
    <citation type="submission" date="2021-03" db="EMBL/GenBank/DDBJ databases">
        <authorList>
            <person name="D'Agostino P."/>
            <person name="Huntemann M."/>
            <person name="Clum A."/>
            <person name="Spunde A."/>
            <person name="Palaniappan K."/>
            <person name="Ritter S."/>
            <person name="Mikhailova N."/>
            <person name="Chen I.-M."/>
            <person name="Stamatis D."/>
            <person name="Reddy T."/>
            <person name="O'Malley R."/>
            <person name="Daum C."/>
            <person name="Shapiro N."/>
            <person name="Ivanova N."/>
            <person name="Kyrpides N."/>
            <person name="Woyke T."/>
        </authorList>
    </citation>
    <scope>NUCLEOTIDE SEQUENCE [LARGE SCALE GENOMIC DNA]</scope>
    <source>
        <strain evidence="1 2">WS4403</strain>
    </source>
</reference>
<evidence type="ECO:0000313" key="2">
    <source>
        <dbReference type="Proteomes" id="UP001195624"/>
    </source>
</evidence>
<dbReference type="EMBL" id="JAGGMQ010000001">
    <property type="protein sequence ID" value="MBP2168900.1"/>
    <property type="molecule type" value="Genomic_DNA"/>
</dbReference>